<dbReference type="EMBL" id="BQXY01000001">
    <property type="protein sequence ID" value="GKU24319.1"/>
    <property type="molecule type" value="Genomic_DNA"/>
</dbReference>
<comment type="caution">
    <text evidence="1">The sequence shown here is derived from an EMBL/GenBank/DDBJ whole genome shotgun (WGS) entry which is preliminary data.</text>
</comment>
<dbReference type="AlphaFoldDB" id="A0A9W5Y0K7"/>
<organism evidence="1 2">
    <name type="scientific">Clostridium folliculivorans</name>
    <dbReference type="NCBI Taxonomy" id="2886038"/>
    <lineage>
        <taxon>Bacteria</taxon>
        <taxon>Bacillati</taxon>
        <taxon>Bacillota</taxon>
        <taxon>Clostridia</taxon>
        <taxon>Eubacteriales</taxon>
        <taxon>Clostridiaceae</taxon>
        <taxon>Clostridium</taxon>
    </lineage>
</organism>
<name>A0A9W5Y0K7_9CLOT</name>
<dbReference type="Proteomes" id="UP001057868">
    <property type="component" value="Unassembled WGS sequence"/>
</dbReference>
<evidence type="ECO:0000313" key="2">
    <source>
        <dbReference type="Proteomes" id="UP001057868"/>
    </source>
</evidence>
<proteinExistence type="predicted"/>
<reference evidence="1" key="1">
    <citation type="journal article" date="2023" name="Int. J. Syst. Evol. Microbiol.">
        <title>&lt;i&gt;Clostridium folliculivorans&lt;/i&gt; sp. nov., isolated from soil samples of an organic paddy in Japan.</title>
        <authorList>
            <person name="Tazawa J."/>
            <person name="Kobayashi H."/>
            <person name="Tanizawa Y."/>
            <person name="Uchino A."/>
            <person name="Tanaka F."/>
            <person name="Urashima Y."/>
            <person name="Miura S."/>
            <person name="Sakamoto M."/>
            <person name="Ohkuma M."/>
            <person name="Tohno M."/>
        </authorList>
    </citation>
    <scope>NUCLEOTIDE SEQUENCE</scope>
    <source>
        <strain evidence="1">D1-1</strain>
    </source>
</reference>
<gene>
    <name evidence="1" type="ORF">CFOLD11_11450</name>
</gene>
<protein>
    <submittedName>
        <fullName evidence="1">Uncharacterized protein</fullName>
    </submittedName>
</protein>
<accession>A0A9W5Y0K7</accession>
<evidence type="ECO:0000313" key="1">
    <source>
        <dbReference type="EMBL" id="GKU24319.1"/>
    </source>
</evidence>
<sequence length="74" mass="8907">MKLYEFYDINMIKIKLISSEDSSDNEKIIELVRNKIHYNQISSDLENNEEIENEKIKDAYIKSLEKKSEKVNFY</sequence>
<keyword evidence="2" id="KW-1185">Reference proteome</keyword>